<dbReference type="InterPro" id="IPR001849">
    <property type="entry name" value="PH_domain"/>
</dbReference>
<sequence>MEDHMLKYFKNQTQASKGHKPQETISLSYIDRISSSMEGKKDQTRRLRIHFKRKRNPLHLKAPSMVDRDNWMINLDRCLKAHKSSNKAHHPSIDQTDLYCEAKMKEAKNKFLQSELKKKQNLNAQMERMMTPLVSEMNVSGISPANAEPEPTVEKKRVSTDNVKVEQTSGNGSVDRKSSDGPLAAAAGPPPDQRRKSLTTLMKSSKSSIVRAESGSASGGQRANASDTISDAMLDAGNPARPRGRSSPSISELRPPPKVSGNISGCHSPASRSRVPRVPRKASAKDSHYINAISPYASYSPRMSQNRNKAHGQYMFGLTAHETVELSVPEEGGAESFPSISAPMGRYRGKSISKNTAPSPHPSMLDTTPQMYPDLDLHSSKPSIPNLPDLAATTPTSSMPNINGIHPAITTTSPRSQCKPRTRAIRENDPEVLDRTTQRPEAKIISNHNDNHPRAHLAHAHSNAAGQPQPRHTKDDSLIVGQGHDTTAKHAYKDTNTTYNTNSLVGSLVVEGTRDRIISGTESWGGLFHDGNGGACSPAAPGMYSYNTLKMGKSRKALQNDSNSPLQSNPPNEVMEANWSPRSKTSGASSRPKRSRGRTWSLNIAPPSVALVKAN</sequence>
<evidence type="ECO:0000259" key="3">
    <source>
        <dbReference type="PROSITE" id="PS50003"/>
    </source>
</evidence>
<feature type="coiled-coil region" evidence="1">
    <location>
        <begin position="102"/>
        <end position="129"/>
    </location>
</feature>
<reference evidence="4" key="1">
    <citation type="submission" date="2021-01" db="EMBL/GenBank/DDBJ databases">
        <authorList>
            <person name="Corre E."/>
            <person name="Pelletier E."/>
            <person name="Niang G."/>
            <person name="Scheremetjew M."/>
            <person name="Finn R."/>
            <person name="Kale V."/>
            <person name="Holt S."/>
            <person name="Cochrane G."/>
            <person name="Meng A."/>
            <person name="Brown T."/>
            <person name="Cohen L."/>
        </authorList>
    </citation>
    <scope>NUCLEOTIDE SEQUENCE</scope>
    <source>
        <strain evidence="4">CCMP2058</strain>
    </source>
</reference>
<dbReference type="SUPFAM" id="SSF50729">
    <property type="entry name" value="PH domain-like"/>
    <property type="match status" value="1"/>
</dbReference>
<feature type="region of interest" description="Disordered" evidence="2">
    <location>
        <begin position="557"/>
        <end position="615"/>
    </location>
</feature>
<feature type="compositionally biased region" description="Polar residues" evidence="2">
    <location>
        <begin position="557"/>
        <end position="571"/>
    </location>
</feature>
<feature type="compositionally biased region" description="Polar residues" evidence="2">
    <location>
        <begin position="160"/>
        <end position="172"/>
    </location>
</feature>
<proteinExistence type="predicted"/>
<feature type="region of interest" description="Disordered" evidence="2">
    <location>
        <begin position="451"/>
        <end position="474"/>
    </location>
</feature>
<dbReference type="EMBL" id="HBEM01002776">
    <property type="protein sequence ID" value="CAD8432109.1"/>
    <property type="molecule type" value="Transcribed_RNA"/>
</dbReference>
<feature type="region of interest" description="Disordered" evidence="2">
    <location>
        <begin position="397"/>
        <end position="421"/>
    </location>
</feature>
<organism evidence="4">
    <name type="scientific">Amorphochlora amoebiformis</name>
    <dbReference type="NCBI Taxonomy" id="1561963"/>
    <lineage>
        <taxon>Eukaryota</taxon>
        <taxon>Sar</taxon>
        <taxon>Rhizaria</taxon>
        <taxon>Cercozoa</taxon>
        <taxon>Chlorarachniophyceae</taxon>
        <taxon>Amorphochlora</taxon>
    </lineage>
</organism>
<name>A0A7S0CSH0_9EUKA</name>
<feature type="domain" description="PH" evidence="3">
    <location>
        <begin position="1"/>
        <end position="80"/>
    </location>
</feature>
<dbReference type="AlphaFoldDB" id="A0A7S0CSH0"/>
<evidence type="ECO:0000313" key="4">
    <source>
        <dbReference type="EMBL" id="CAD8432109.1"/>
    </source>
</evidence>
<feature type="region of interest" description="Disordered" evidence="2">
    <location>
        <begin position="141"/>
        <end position="286"/>
    </location>
</feature>
<feature type="compositionally biased region" description="Low complexity" evidence="2">
    <location>
        <begin position="198"/>
        <end position="208"/>
    </location>
</feature>
<protein>
    <recommendedName>
        <fullName evidence="3">PH domain-containing protein</fullName>
    </recommendedName>
</protein>
<dbReference type="PROSITE" id="PS50003">
    <property type="entry name" value="PH_DOMAIN"/>
    <property type="match status" value="1"/>
</dbReference>
<evidence type="ECO:0000256" key="1">
    <source>
        <dbReference type="SAM" id="Coils"/>
    </source>
</evidence>
<feature type="compositionally biased region" description="Polar residues" evidence="2">
    <location>
        <begin position="215"/>
        <end position="229"/>
    </location>
</feature>
<dbReference type="Gene3D" id="2.30.29.30">
    <property type="entry name" value="Pleckstrin-homology domain (PH domain)/Phosphotyrosine-binding domain (PTB)"/>
    <property type="match status" value="1"/>
</dbReference>
<accession>A0A7S0CSH0</accession>
<keyword evidence="1" id="KW-0175">Coiled coil</keyword>
<evidence type="ECO:0000256" key="2">
    <source>
        <dbReference type="SAM" id="MobiDB-lite"/>
    </source>
</evidence>
<gene>
    <name evidence="4" type="ORF">LAMO00422_LOCUS1984</name>
</gene>
<feature type="compositionally biased region" description="Polar residues" evidence="2">
    <location>
        <begin position="580"/>
        <end position="589"/>
    </location>
</feature>
<dbReference type="InterPro" id="IPR011993">
    <property type="entry name" value="PH-like_dom_sf"/>
</dbReference>